<feature type="compositionally biased region" description="Basic residues" evidence="1">
    <location>
        <begin position="542"/>
        <end position="552"/>
    </location>
</feature>
<sequence>MASRGSASVLETIPLNHLPAPPLKKRKICHSPGDWEDQAIRIRAHGASLSDDPFVLEPIARIPRSRLPFSWLDVSPALSQNHLGSLFVADIPTLEAHPDTDPAVLAVRLTSDDSLYAVERVKRGIYALSKLARGVHERDIHVVKGGNAVSAASLDDPTRVSAGVCDSAEWWQLAQVEDPVRSVEEEGARARPGVSVVFGGVDDGHRVRDGVTPVGVPESRAQSAVPQLGSAPSAEPDLQTLTGPELEAQALGGVDPQLAPQDLLDGLREQYLQALYVSKTSVAYFAKGPLARCRAAFQPAAPADLIAFYREAILAAKKMDHKYRETLPTSIRDALLSVSDGDVAPSGKKRKPRKKKLGKNGLYPEEEKFVHRWWKDRAFGEQGVLIETSRDTEVKKHVADLRLRETQLQILLILETLALEAEEAKKPRDDAAEPPPATKTKKPQDLAVMLELHLDRLCIWHAVSFEDTVVADSAKNQTNLAGKKVESDAVRDFCTEVIIPFYAARLPDKCKSITRKLGVSSTSPTKPPAKKAPPGPGGDRHAPHKHPRRSFQRVHTDTQTTSQGRTPAPPSLNRTNTAPSQVDARRNESIEPLLPILSTSARGGIQKAKRAENREVDLNAVARQHESKLRKVQLLADQKKELDAAISALRKPNRQLVAKDIASDADKRTASGRKPKNPVRNPLGQGVQVAATPSKNRKRDTNIDMQTQPAAPRTLTRRPSRTLKQPAGQSPSSPFDSDADPDADPDAVIVPGSAPRTNTYALSIPSISISNTSNSIQETPLRRKAPQPSSQTEQSPSFSGTGTGTGNLFRVPRRPVPRSTDVVAPSTPVSARYVDRSGRPGLGSAMAMGTGTGTTTAKMASVLETPPRVAAPMGIPGTGGRDVLVGTPVKETPVKMSTEPMGTPVKTRTEPAGTPVKTRPESAGTPVKTRAAPPGTPVRKSVTGMGTSSIVPMTPEKSIYEQLGWEDDDVGL</sequence>
<dbReference type="Proteomes" id="UP000234585">
    <property type="component" value="Unassembled WGS sequence"/>
</dbReference>
<evidence type="ECO:0000256" key="1">
    <source>
        <dbReference type="SAM" id="MobiDB-lite"/>
    </source>
</evidence>
<feature type="compositionally biased region" description="Pro residues" evidence="1">
    <location>
        <begin position="525"/>
        <end position="536"/>
    </location>
</feature>
<dbReference type="PANTHER" id="PTHR28067">
    <property type="entry name" value="DNA REPLICATION REGULATOR SLD3"/>
    <property type="match status" value="1"/>
</dbReference>
<feature type="region of interest" description="Disordered" evidence="1">
    <location>
        <begin position="213"/>
        <end position="237"/>
    </location>
</feature>
<feature type="domain" description="DNA replication regulator Sld3 C-terminal" evidence="2">
    <location>
        <begin position="262"/>
        <end position="782"/>
    </location>
</feature>
<dbReference type="InterPro" id="IPR042511">
    <property type="entry name" value="Sld3"/>
</dbReference>
<proteinExistence type="predicted"/>
<feature type="compositionally biased region" description="Low complexity" evidence="1">
    <location>
        <begin position="786"/>
        <end position="800"/>
    </location>
</feature>
<dbReference type="AlphaFoldDB" id="A0A2I2FH29"/>
<reference evidence="3 4" key="1">
    <citation type="submission" date="2017-12" db="EMBL/GenBank/DDBJ databases">
        <authorList>
            <consortium name="DOE Joint Genome Institute"/>
            <person name="Haridas S."/>
            <person name="Kjaerbolling I."/>
            <person name="Vesth T.C."/>
            <person name="Frisvad J.C."/>
            <person name="Nybo J.L."/>
            <person name="Theobald S."/>
            <person name="Kuo A."/>
            <person name="Bowyer P."/>
            <person name="Matsuda Y."/>
            <person name="Mondo S."/>
            <person name="Lyhne E.K."/>
            <person name="Kogle M.E."/>
            <person name="Clum A."/>
            <person name="Lipzen A."/>
            <person name="Salamov A."/>
            <person name="Ngan C.Y."/>
            <person name="Daum C."/>
            <person name="Chiniquy J."/>
            <person name="Barry K."/>
            <person name="LaButti K."/>
            <person name="Simmons B.A."/>
            <person name="Magnuson J.K."/>
            <person name="Mortensen U.H."/>
            <person name="Larsen T.O."/>
            <person name="Grigoriev I.V."/>
            <person name="Baker S.E."/>
            <person name="Andersen M.R."/>
            <person name="Nordberg H.P."/>
            <person name="Cantor M.N."/>
            <person name="Hua S.X."/>
        </authorList>
    </citation>
    <scope>NUCLEOTIDE SEQUENCE [LARGE SCALE GENOMIC DNA]</scope>
    <source>
        <strain evidence="3 4">CBS 102.13</strain>
    </source>
</reference>
<feature type="region of interest" description="Disordered" evidence="1">
    <location>
        <begin position="517"/>
        <end position="591"/>
    </location>
</feature>
<dbReference type="Gene3D" id="1.20.58.2130">
    <property type="match status" value="1"/>
</dbReference>
<evidence type="ECO:0000259" key="2">
    <source>
        <dbReference type="Pfam" id="PF08639"/>
    </source>
</evidence>
<keyword evidence="4" id="KW-1185">Reference proteome</keyword>
<dbReference type="PANTHER" id="PTHR28067:SF1">
    <property type="entry name" value="DNA REPLICATION REGULATOR SLD3"/>
    <property type="match status" value="1"/>
</dbReference>
<dbReference type="EMBL" id="KZ559126">
    <property type="protein sequence ID" value="PLB39942.1"/>
    <property type="molecule type" value="Genomic_DNA"/>
</dbReference>
<name>A0A2I2FH29_ASPCN</name>
<dbReference type="OrthoDB" id="15567at2759"/>
<dbReference type="RefSeq" id="XP_024673954.1">
    <property type="nucleotide sequence ID" value="XM_024816147.1"/>
</dbReference>
<organism evidence="3 4">
    <name type="scientific">Aspergillus candidus</name>
    <dbReference type="NCBI Taxonomy" id="41067"/>
    <lineage>
        <taxon>Eukaryota</taxon>
        <taxon>Fungi</taxon>
        <taxon>Dikarya</taxon>
        <taxon>Ascomycota</taxon>
        <taxon>Pezizomycotina</taxon>
        <taxon>Eurotiomycetes</taxon>
        <taxon>Eurotiomycetidae</taxon>
        <taxon>Eurotiales</taxon>
        <taxon>Aspergillaceae</taxon>
        <taxon>Aspergillus</taxon>
        <taxon>Aspergillus subgen. Circumdati</taxon>
    </lineage>
</organism>
<feature type="region of interest" description="Disordered" evidence="1">
    <location>
        <begin position="424"/>
        <end position="444"/>
    </location>
</feature>
<dbReference type="GeneID" id="36523307"/>
<feature type="region of interest" description="Disordered" evidence="1">
    <location>
        <begin position="657"/>
        <end position="757"/>
    </location>
</feature>
<feature type="region of interest" description="Disordered" evidence="1">
    <location>
        <begin position="771"/>
        <end position="845"/>
    </location>
</feature>
<dbReference type="GO" id="GO:0006270">
    <property type="term" value="P:DNA replication initiation"/>
    <property type="evidence" value="ECO:0007669"/>
    <property type="project" value="InterPro"/>
</dbReference>
<dbReference type="Pfam" id="PF08639">
    <property type="entry name" value="Sld3_STD"/>
    <property type="match status" value="1"/>
</dbReference>
<evidence type="ECO:0000313" key="3">
    <source>
        <dbReference type="EMBL" id="PLB39942.1"/>
    </source>
</evidence>
<evidence type="ECO:0000313" key="4">
    <source>
        <dbReference type="Proteomes" id="UP000234585"/>
    </source>
</evidence>
<dbReference type="GO" id="GO:0031261">
    <property type="term" value="C:DNA replication preinitiation complex"/>
    <property type="evidence" value="ECO:0007669"/>
    <property type="project" value="TreeGrafter"/>
</dbReference>
<dbReference type="InterPro" id="IPR013948">
    <property type="entry name" value="DNA_replication_reg_Sld3_C"/>
</dbReference>
<protein>
    <submittedName>
        <fullName evidence="3">DNA replication regulator SLD3-domain-containing protein</fullName>
    </submittedName>
</protein>
<accession>A0A2I2FH29</accession>
<gene>
    <name evidence="3" type="ORF">BDW47DRAFT_123896</name>
</gene>
<feature type="region of interest" description="Disordered" evidence="1">
    <location>
        <begin position="893"/>
        <end position="953"/>
    </location>
</feature>
<dbReference type="STRING" id="41067.A0A2I2FH29"/>